<comment type="caution">
    <text evidence="6">The sequence shown here is derived from an EMBL/GenBank/DDBJ whole genome shotgun (WGS) entry which is preliminary data.</text>
</comment>
<dbReference type="Pfam" id="PF21342">
    <property type="entry name" value="SoxA-TsdA_cyt-c"/>
    <property type="match status" value="1"/>
</dbReference>
<dbReference type="InterPro" id="IPR036909">
    <property type="entry name" value="Cyt_c-like_dom_sf"/>
</dbReference>
<evidence type="ECO:0000313" key="6">
    <source>
        <dbReference type="EMBL" id="PHP28986.1"/>
    </source>
</evidence>
<sequence length="338" mass="36008">MGTAEVTAEADEAAALMRSAREALLDTAARMRTDEAGLADLAIPTDAKGDFAPPLESEIPDGPYGESIRRGREIFLNPGSNAAEYVGNSMACANCHLDAGRRADAAPMWAAAVSYPAWRGKNEMINTMEDRIRGCFTYSMNAAASPAGTPPPSGDAIYKDLEAYFHWLATGAPNGVELPGAGYPVPEKPEAGYDRTRGAEVFEAKCAVCHGDDGQGQQDQTGRYVFPPLWGPDSYNWGAGMHRVNTAAGFIFANMPLGQPFSLTPQEAWDVAAYINSHERPADPRQPQQGLSVAEADEKYHNHPGYYGDEVDGEVIGAGVTGDPTLTPAATGTVIPQR</sequence>
<proteinExistence type="predicted"/>
<dbReference type="GO" id="GO:0020037">
    <property type="term" value="F:heme binding"/>
    <property type="evidence" value="ECO:0007669"/>
    <property type="project" value="InterPro"/>
</dbReference>
<dbReference type="PROSITE" id="PS51007">
    <property type="entry name" value="CYTC"/>
    <property type="match status" value="2"/>
</dbReference>
<dbReference type="SUPFAM" id="SSF46626">
    <property type="entry name" value="Cytochrome c"/>
    <property type="match status" value="2"/>
</dbReference>
<evidence type="ECO:0000259" key="5">
    <source>
        <dbReference type="PROSITE" id="PS51007"/>
    </source>
</evidence>
<evidence type="ECO:0000313" key="7">
    <source>
        <dbReference type="Proteomes" id="UP000221860"/>
    </source>
</evidence>
<dbReference type="AlphaFoldDB" id="A0A2G1MJQ6"/>
<reference evidence="6 7" key="1">
    <citation type="submission" date="2017-08" db="EMBL/GenBank/DDBJ databases">
        <title>Draft Genome Sequence of Loktanella cinnabarina Strain XM1, Isolated from Coastal Surface Water.</title>
        <authorList>
            <person name="Ma R."/>
            <person name="Wang J."/>
            <person name="Wang Q."/>
            <person name="Ma Z."/>
            <person name="Li J."/>
            <person name="Chen L."/>
        </authorList>
    </citation>
    <scope>NUCLEOTIDE SEQUENCE [LARGE SCALE GENOMIC DNA]</scope>
    <source>
        <strain evidence="6 7">XM1</strain>
    </source>
</reference>
<gene>
    <name evidence="6" type="ORF">CJ301_04390</name>
</gene>
<dbReference type="Gene3D" id="1.10.760.10">
    <property type="entry name" value="Cytochrome c-like domain"/>
    <property type="match status" value="2"/>
</dbReference>
<dbReference type="Proteomes" id="UP000221860">
    <property type="component" value="Unassembled WGS sequence"/>
</dbReference>
<feature type="domain" description="Cytochrome c" evidence="5">
    <location>
        <begin position="66"/>
        <end position="172"/>
    </location>
</feature>
<dbReference type="PANTHER" id="PTHR35008">
    <property type="entry name" value="BLL4482 PROTEIN-RELATED"/>
    <property type="match status" value="1"/>
</dbReference>
<name>A0A2G1MJQ6_9RHOB</name>
<evidence type="ECO:0000256" key="3">
    <source>
        <dbReference type="ARBA" id="ARBA00023004"/>
    </source>
</evidence>
<dbReference type="EMBL" id="NQWH01000004">
    <property type="protein sequence ID" value="PHP28986.1"/>
    <property type="molecule type" value="Genomic_DNA"/>
</dbReference>
<keyword evidence="2 4" id="KW-0479">Metal-binding</keyword>
<dbReference type="GO" id="GO:0009055">
    <property type="term" value="F:electron transfer activity"/>
    <property type="evidence" value="ECO:0007669"/>
    <property type="project" value="InterPro"/>
</dbReference>
<organism evidence="6 7">
    <name type="scientific">Limimaricola cinnabarinus</name>
    <dbReference type="NCBI Taxonomy" id="1125964"/>
    <lineage>
        <taxon>Bacteria</taxon>
        <taxon>Pseudomonadati</taxon>
        <taxon>Pseudomonadota</taxon>
        <taxon>Alphaproteobacteria</taxon>
        <taxon>Rhodobacterales</taxon>
        <taxon>Paracoccaceae</taxon>
        <taxon>Limimaricola</taxon>
    </lineage>
</organism>
<evidence type="ECO:0000256" key="4">
    <source>
        <dbReference type="PROSITE-ProRule" id="PRU00433"/>
    </source>
</evidence>
<dbReference type="PANTHER" id="PTHR35008:SF9">
    <property type="entry name" value="CYTOCHROME C DOMAIN-CONTAINING PROTEIN"/>
    <property type="match status" value="1"/>
</dbReference>
<accession>A0A2G1MJQ6</accession>
<evidence type="ECO:0000256" key="2">
    <source>
        <dbReference type="ARBA" id="ARBA00022723"/>
    </source>
</evidence>
<feature type="domain" description="Cytochrome c" evidence="5">
    <location>
        <begin position="193"/>
        <end position="279"/>
    </location>
</feature>
<dbReference type="Pfam" id="PF00034">
    <property type="entry name" value="Cytochrom_C"/>
    <property type="match status" value="1"/>
</dbReference>
<dbReference type="InterPro" id="IPR051459">
    <property type="entry name" value="Cytochrome_c-type_DH"/>
</dbReference>
<keyword evidence="1 4" id="KW-0349">Heme</keyword>
<keyword evidence="7" id="KW-1185">Reference proteome</keyword>
<dbReference type="OrthoDB" id="9779283at2"/>
<protein>
    <recommendedName>
        <fullName evidence="5">Cytochrome c domain-containing protein</fullName>
    </recommendedName>
</protein>
<evidence type="ECO:0000256" key="1">
    <source>
        <dbReference type="ARBA" id="ARBA00022617"/>
    </source>
</evidence>
<dbReference type="InterPro" id="IPR009056">
    <property type="entry name" value="Cyt_c-like_dom"/>
</dbReference>
<dbReference type="GO" id="GO:0046872">
    <property type="term" value="F:metal ion binding"/>
    <property type="evidence" value="ECO:0007669"/>
    <property type="project" value="UniProtKB-KW"/>
</dbReference>
<keyword evidence="3 4" id="KW-0408">Iron</keyword>